<dbReference type="InterPro" id="IPR018253">
    <property type="entry name" value="DnaJ_domain_CS"/>
</dbReference>
<dbReference type="PROSITE" id="PS00636">
    <property type="entry name" value="DNAJ_1"/>
    <property type="match status" value="1"/>
</dbReference>
<dbReference type="Pfam" id="PF00226">
    <property type="entry name" value="DnaJ"/>
    <property type="match status" value="1"/>
</dbReference>
<accession>A0A9D5CJF5</accession>
<protein>
    <recommendedName>
        <fullName evidence="2">J domain-containing protein</fullName>
    </recommendedName>
</protein>
<dbReference type="InterPro" id="IPR036869">
    <property type="entry name" value="J_dom_sf"/>
</dbReference>
<evidence type="ECO:0000259" key="2">
    <source>
        <dbReference type="PROSITE" id="PS50076"/>
    </source>
</evidence>
<dbReference type="SUPFAM" id="SSF46565">
    <property type="entry name" value="Chaperone J-domain"/>
    <property type="match status" value="1"/>
</dbReference>
<name>A0A9D5CJF5_9LILI</name>
<dbReference type="Proteomes" id="UP001085076">
    <property type="component" value="Miscellaneous, Linkage group lg04"/>
</dbReference>
<dbReference type="SMART" id="SM00271">
    <property type="entry name" value="DnaJ"/>
    <property type="match status" value="1"/>
</dbReference>
<evidence type="ECO:0000313" key="3">
    <source>
        <dbReference type="EMBL" id="KAJ0973989.1"/>
    </source>
</evidence>
<dbReference type="OrthoDB" id="5894at2759"/>
<evidence type="ECO:0000256" key="1">
    <source>
        <dbReference type="SAM" id="Coils"/>
    </source>
</evidence>
<evidence type="ECO:0000313" key="4">
    <source>
        <dbReference type="Proteomes" id="UP001085076"/>
    </source>
</evidence>
<organism evidence="3 4">
    <name type="scientific">Dioscorea zingiberensis</name>
    <dbReference type="NCBI Taxonomy" id="325984"/>
    <lineage>
        <taxon>Eukaryota</taxon>
        <taxon>Viridiplantae</taxon>
        <taxon>Streptophyta</taxon>
        <taxon>Embryophyta</taxon>
        <taxon>Tracheophyta</taxon>
        <taxon>Spermatophyta</taxon>
        <taxon>Magnoliopsida</taxon>
        <taxon>Liliopsida</taxon>
        <taxon>Dioscoreales</taxon>
        <taxon>Dioscoreaceae</taxon>
        <taxon>Dioscorea</taxon>
    </lineage>
</organism>
<dbReference type="PROSITE" id="PS50076">
    <property type="entry name" value="DNAJ_2"/>
    <property type="match status" value="1"/>
</dbReference>
<dbReference type="AlphaFoldDB" id="A0A9D5CJF5"/>
<keyword evidence="1" id="KW-0175">Coiled coil</keyword>
<dbReference type="PANTHER" id="PTHR45495">
    <property type="entry name" value="DNAJ PROTEIN JJJ1 HOMOLOG"/>
    <property type="match status" value="1"/>
</dbReference>
<dbReference type="Pfam" id="PF21884">
    <property type="entry name" value="ZUO1-like_ZHD"/>
    <property type="match status" value="1"/>
</dbReference>
<sequence>MAKTKKRCYYEILGVSRDATADEIRCSYRHLALQLHPDKQAASGTLSTADATVAFQELLEAYNVLSDPDKRDWYDTHRPDAWSGNSLSRDFSRTPFFDLSPFFTCDCFYGFSDSGKGFFKVYGEVFSKIHSQEFYFARKLGLGLDPSPPFGNLYISYSQFRAFYDYWLGFSTVIDFDWFDEEDRYEAMCSWNRMVRDLATFVQRLDRRLVDLRRRKDREEYEKAREKARAKNKEIARMRNDGDEDIGLVFYGDAALNEMLVD</sequence>
<dbReference type="PRINTS" id="PR00625">
    <property type="entry name" value="JDOMAIN"/>
</dbReference>
<reference evidence="3" key="1">
    <citation type="submission" date="2021-03" db="EMBL/GenBank/DDBJ databases">
        <authorList>
            <person name="Li Z."/>
            <person name="Yang C."/>
        </authorList>
    </citation>
    <scope>NUCLEOTIDE SEQUENCE</scope>
    <source>
        <strain evidence="3">Dzin_1.0</strain>
        <tissue evidence="3">Leaf</tissue>
    </source>
</reference>
<feature type="coiled-coil region" evidence="1">
    <location>
        <begin position="202"/>
        <end position="241"/>
    </location>
</feature>
<gene>
    <name evidence="3" type="ORF">J5N97_015954</name>
</gene>
<dbReference type="GO" id="GO:0005783">
    <property type="term" value="C:endoplasmic reticulum"/>
    <property type="evidence" value="ECO:0007669"/>
    <property type="project" value="UniProtKB-ARBA"/>
</dbReference>
<dbReference type="InterPro" id="IPR001623">
    <property type="entry name" value="DnaJ_domain"/>
</dbReference>
<dbReference type="InterPro" id="IPR054076">
    <property type="entry name" value="ZUO1-like_ZHD"/>
</dbReference>
<keyword evidence="4" id="KW-1185">Reference proteome</keyword>
<reference evidence="3" key="2">
    <citation type="journal article" date="2022" name="Hortic Res">
        <title>The genome of Dioscorea zingiberensis sheds light on the biosynthesis, origin and evolution of the medicinally important diosgenin saponins.</title>
        <authorList>
            <person name="Li Y."/>
            <person name="Tan C."/>
            <person name="Li Z."/>
            <person name="Guo J."/>
            <person name="Li S."/>
            <person name="Chen X."/>
            <person name="Wang C."/>
            <person name="Dai X."/>
            <person name="Yang H."/>
            <person name="Song W."/>
            <person name="Hou L."/>
            <person name="Xu J."/>
            <person name="Tong Z."/>
            <person name="Xu A."/>
            <person name="Yuan X."/>
            <person name="Wang W."/>
            <person name="Yang Q."/>
            <person name="Chen L."/>
            <person name="Sun Z."/>
            <person name="Wang K."/>
            <person name="Pan B."/>
            <person name="Chen J."/>
            <person name="Bao Y."/>
            <person name="Liu F."/>
            <person name="Qi X."/>
            <person name="Gang D.R."/>
            <person name="Wen J."/>
            <person name="Li J."/>
        </authorList>
    </citation>
    <scope>NUCLEOTIDE SEQUENCE</scope>
    <source>
        <strain evidence="3">Dzin_1.0</strain>
    </source>
</reference>
<dbReference type="PANTHER" id="PTHR45495:SF1">
    <property type="entry name" value="DNAJ PROTEIN JJJ1 HOMOLOG"/>
    <property type="match status" value="1"/>
</dbReference>
<dbReference type="CDD" id="cd06257">
    <property type="entry name" value="DnaJ"/>
    <property type="match status" value="1"/>
</dbReference>
<comment type="caution">
    <text evidence="3">The sequence shown here is derived from an EMBL/GenBank/DDBJ whole genome shotgun (WGS) entry which is preliminary data.</text>
</comment>
<feature type="domain" description="J" evidence="2">
    <location>
        <begin position="8"/>
        <end position="78"/>
    </location>
</feature>
<dbReference type="InterPro" id="IPR044648">
    <property type="entry name" value="JJJ1_plant"/>
</dbReference>
<dbReference type="Gene3D" id="1.10.287.110">
    <property type="entry name" value="DnaJ domain"/>
    <property type="match status" value="1"/>
</dbReference>
<dbReference type="EMBL" id="JAGGNH010000004">
    <property type="protein sequence ID" value="KAJ0973989.1"/>
    <property type="molecule type" value="Genomic_DNA"/>
</dbReference>
<proteinExistence type="predicted"/>